<evidence type="ECO:0000256" key="1">
    <source>
        <dbReference type="SAM" id="SignalP"/>
    </source>
</evidence>
<reference evidence="2" key="1">
    <citation type="submission" date="2012-12" db="EMBL/GenBank/DDBJ databases">
        <title>Identification and characterization of a phenylalanine ammonia-lyase gene family in Isatis indigotica Fort.</title>
        <authorList>
            <person name="Liu Q."/>
            <person name="Chen J."/>
            <person name="Zhou X."/>
            <person name="Di P."/>
            <person name="Xiao Y."/>
            <person name="Xuan H."/>
            <person name="Zhang L."/>
            <person name="Chen W."/>
        </authorList>
    </citation>
    <scope>NUCLEOTIDE SEQUENCE</scope>
    <source>
        <tissue evidence="2">Salivary gland</tissue>
    </source>
</reference>
<keyword evidence="1" id="KW-0732">Signal</keyword>
<sequence length="85" mass="9717">MLIVVAALLLSCCKNCESTLKLTFAHPELSRATQSPRLFHMRLETFILPFNSTTLSFKVRNYRLNNSRDTTAQTYTRGLTDSFDV</sequence>
<accession>A0A0K8RLZ9</accession>
<proteinExistence type="evidence at transcript level"/>
<dbReference type="AlphaFoldDB" id="A0A0K8RLZ9"/>
<dbReference type="EMBL" id="GADI01001703">
    <property type="protein sequence ID" value="JAA72105.1"/>
    <property type="molecule type" value="mRNA"/>
</dbReference>
<organism evidence="2">
    <name type="scientific">Ixodes ricinus</name>
    <name type="common">Common tick</name>
    <name type="synonym">Acarus ricinus</name>
    <dbReference type="NCBI Taxonomy" id="34613"/>
    <lineage>
        <taxon>Eukaryota</taxon>
        <taxon>Metazoa</taxon>
        <taxon>Ecdysozoa</taxon>
        <taxon>Arthropoda</taxon>
        <taxon>Chelicerata</taxon>
        <taxon>Arachnida</taxon>
        <taxon>Acari</taxon>
        <taxon>Parasitiformes</taxon>
        <taxon>Ixodida</taxon>
        <taxon>Ixodoidea</taxon>
        <taxon>Ixodidae</taxon>
        <taxon>Ixodinae</taxon>
        <taxon>Ixodes</taxon>
    </lineage>
</organism>
<feature type="chain" id="PRO_5005518282" evidence="1">
    <location>
        <begin position="19"/>
        <end position="85"/>
    </location>
</feature>
<evidence type="ECO:0000313" key="2">
    <source>
        <dbReference type="EMBL" id="JAA72105.1"/>
    </source>
</evidence>
<name>A0A0K8RLZ9_IXORI</name>
<protein>
    <submittedName>
        <fullName evidence="2">Putative triose-phosphate transporter family</fullName>
    </submittedName>
</protein>
<feature type="signal peptide" evidence="1">
    <location>
        <begin position="1"/>
        <end position="18"/>
    </location>
</feature>